<reference evidence="2" key="1">
    <citation type="journal article" date="2014" name="Microb. Cell Fact.">
        <title>Exploiting Issatchenkia orientalis SD108 for succinic acid production.</title>
        <authorList>
            <person name="Xiao H."/>
            <person name="Shao Z."/>
            <person name="Jiang Y."/>
            <person name="Dole S."/>
            <person name="Zhao H."/>
        </authorList>
    </citation>
    <scope>NUCLEOTIDE SEQUENCE [LARGE SCALE GENOMIC DNA]</scope>
    <source>
        <strain evidence="2">SD108</strain>
    </source>
</reference>
<dbReference type="AlphaFoldDB" id="A0A099P103"/>
<dbReference type="Gene3D" id="2.40.128.310">
    <property type="entry name" value="Protein HRI1, C-terminal domain"/>
    <property type="match status" value="1"/>
</dbReference>
<dbReference type="Gene3D" id="2.40.128.320">
    <property type="entry name" value="Protein HRI1, N-terminal domain"/>
    <property type="match status" value="1"/>
</dbReference>
<evidence type="ECO:0000313" key="1">
    <source>
        <dbReference type="EMBL" id="KGK37766.1"/>
    </source>
</evidence>
<name>A0A099P103_PICKU</name>
<gene>
    <name evidence="1" type="ORF">JL09_g3081</name>
</gene>
<dbReference type="HOGENOM" id="CLU_076653_0_0_1"/>
<accession>A0A099P103</accession>
<protein>
    <recommendedName>
        <fullName evidence="3">Protein HRI1</fullName>
    </recommendedName>
</protein>
<comment type="caution">
    <text evidence="1">The sequence shown here is derived from an EMBL/GenBank/DDBJ whole genome shotgun (WGS) entry which is preliminary data.</text>
</comment>
<proteinExistence type="predicted"/>
<dbReference type="Proteomes" id="UP000029867">
    <property type="component" value="Unassembled WGS sequence"/>
</dbReference>
<organism evidence="1 2">
    <name type="scientific">Pichia kudriavzevii</name>
    <name type="common">Yeast</name>
    <name type="synonym">Issatchenkia orientalis</name>
    <dbReference type="NCBI Taxonomy" id="4909"/>
    <lineage>
        <taxon>Eukaryota</taxon>
        <taxon>Fungi</taxon>
        <taxon>Dikarya</taxon>
        <taxon>Ascomycota</taxon>
        <taxon>Saccharomycotina</taxon>
        <taxon>Pichiomycetes</taxon>
        <taxon>Pichiales</taxon>
        <taxon>Pichiaceae</taxon>
        <taxon>Pichia</taxon>
    </lineage>
</organism>
<evidence type="ECO:0000313" key="2">
    <source>
        <dbReference type="Proteomes" id="UP000029867"/>
    </source>
</evidence>
<dbReference type="InterPro" id="IPR031818">
    <property type="entry name" value="Hri1"/>
</dbReference>
<sequence length="237" mass="27021">MSVSTRHSIQWADGEECEPTITVVITSPNGLFVDVRELKTGGFDWFFAGHEIEHESRHESKQVIEFNHDFLDSQFIRTGQKPAVDLGEFSDSSNETERMNGIRIEKGKMANPANGDVQEYKEKWITCDPLCGDLVYIGKDYGANEVDFVVLETIEGSIVDNKSVHVGRIVKYGHWIQGVYYDKTNKSEGVIRKFKDKDLILHGPKSIWPELNGDTSLFKLHDEIEMNGVIWRVVETR</sequence>
<dbReference type="VEuPathDB" id="FungiDB:C5L36_0D00520"/>
<evidence type="ECO:0008006" key="3">
    <source>
        <dbReference type="Google" id="ProtNLM"/>
    </source>
</evidence>
<dbReference type="Pfam" id="PF16815">
    <property type="entry name" value="HRI1"/>
    <property type="match status" value="1"/>
</dbReference>
<dbReference type="InterPro" id="IPR043047">
    <property type="entry name" value="Hri1_N_sf"/>
</dbReference>
<dbReference type="EMBL" id="JQFK01000030">
    <property type="protein sequence ID" value="KGK37766.1"/>
    <property type="molecule type" value="Genomic_DNA"/>
</dbReference>